<name>A0AAP0R0Z1_9ROSI</name>
<reference evidence="1 2" key="1">
    <citation type="submission" date="2024-05" db="EMBL/GenBank/DDBJ databases">
        <title>Haplotype-resolved chromosome-level genome assembly of Huyou (Citrus changshanensis).</title>
        <authorList>
            <person name="Miao C."/>
            <person name="Chen W."/>
            <person name="Wu Y."/>
            <person name="Wang L."/>
            <person name="Zhao S."/>
            <person name="Grierson D."/>
            <person name="Xu C."/>
            <person name="Chen K."/>
        </authorList>
    </citation>
    <scope>NUCLEOTIDE SEQUENCE [LARGE SCALE GENOMIC DNA]</scope>
    <source>
        <strain evidence="1">01-14</strain>
        <tissue evidence="1">Leaf</tissue>
    </source>
</reference>
<dbReference type="InterPro" id="IPR032675">
    <property type="entry name" value="LRR_dom_sf"/>
</dbReference>
<dbReference type="InterPro" id="IPR053772">
    <property type="entry name" value="At1g61320/At1g61330-like"/>
</dbReference>
<evidence type="ECO:0000313" key="2">
    <source>
        <dbReference type="Proteomes" id="UP001428341"/>
    </source>
</evidence>
<dbReference type="AlphaFoldDB" id="A0AAP0R0Z1"/>
<accession>A0AAP0R0Z1</accession>
<comment type="caution">
    <text evidence="1">The sequence shown here is derived from an EMBL/GenBank/DDBJ whole genome shotgun (WGS) entry which is preliminary data.</text>
</comment>
<protein>
    <submittedName>
        <fullName evidence="1">Uncharacterized protein</fullName>
    </submittedName>
</protein>
<dbReference type="SUPFAM" id="SSF52058">
    <property type="entry name" value="L domain-like"/>
    <property type="match status" value="1"/>
</dbReference>
<dbReference type="PANTHER" id="PTHR34145:SF28">
    <property type="entry name" value="F-BOX DOMAIN-CONTAINING PROTEIN"/>
    <property type="match status" value="1"/>
</dbReference>
<sequence>MNDQMVQSLAHECCVLEDLSFFYCFGLMHLRISETHKLKSLIFHFQYQDLESVEIDVPSLQQLELSFSEYPDLSIISLETLERITISSDRLMHLEVYNCSGLNRINVDAPNLLSFDFEDNSIPIVSTNAPCPLNVHFSNSGDIDIVVGCKFELLTFTWLDNNLKQRKTSCCNDCDIKCWQHYLKDVKVERFKPFRGCDDNGAELMDRWLLIPEGVLWLRLD</sequence>
<dbReference type="Proteomes" id="UP001428341">
    <property type="component" value="Unassembled WGS sequence"/>
</dbReference>
<dbReference type="EMBL" id="JBCGBO010000001">
    <property type="protein sequence ID" value="KAK9229108.1"/>
    <property type="molecule type" value="Genomic_DNA"/>
</dbReference>
<dbReference type="PANTHER" id="PTHR34145">
    <property type="entry name" value="OS02G0105600 PROTEIN"/>
    <property type="match status" value="1"/>
</dbReference>
<dbReference type="Gene3D" id="3.80.10.10">
    <property type="entry name" value="Ribonuclease Inhibitor"/>
    <property type="match status" value="1"/>
</dbReference>
<organism evidence="1 2">
    <name type="scientific">Citrus x changshan-huyou</name>
    <dbReference type="NCBI Taxonomy" id="2935761"/>
    <lineage>
        <taxon>Eukaryota</taxon>
        <taxon>Viridiplantae</taxon>
        <taxon>Streptophyta</taxon>
        <taxon>Embryophyta</taxon>
        <taxon>Tracheophyta</taxon>
        <taxon>Spermatophyta</taxon>
        <taxon>Magnoliopsida</taxon>
        <taxon>eudicotyledons</taxon>
        <taxon>Gunneridae</taxon>
        <taxon>Pentapetalae</taxon>
        <taxon>rosids</taxon>
        <taxon>malvids</taxon>
        <taxon>Sapindales</taxon>
        <taxon>Rutaceae</taxon>
        <taxon>Aurantioideae</taxon>
        <taxon>Citrus</taxon>
    </lineage>
</organism>
<evidence type="ECO:0000313" key="1">
    <source>
        <dbReference type="EMBL" id="KAK9229108.1"/>
    </source>
</evidence>
<proteinExistence type="predicted"/>
<gene>
    <name evidence="1" type="ORF">WN944_022065</name>
</gene>
<keyword evidence="2" id="KW-1185">Reference proteome</keyword>